<dbReference type="AlphaFoldDB" id="A0A8C8AGP0"/>
<evidence type="ECO:0000256" key="1">
    <source>
        <dbReference type="SAM" id="MobiDB-lite"/>
    </source>
</evidence>
<reference evidence="2" key="1">
    <citation type="submission" date="2025-08" db="UniProtKB">
        <authorList>
            <consortium name="Ensembl"/>
        </authorList>
    </citation>
    <scope>IDENTIFICATION</scope>
</reference>
<evidence type="ECO:0000313" key="2">
    <source>
        <dbReference type="Ensembl" id="ENSOSUP00000004802.1"/>
    </source>
</evidence>
<accession>A0A8C8AGP0</accession>
<organism evidence="2 3">
    <name type="scientific">Otus sunia</name>
    <name type="common">Oriental scops-owl</name>
    <dbReference type="NCBI Taxonomy" id="257818"/>
    <lineage>
        <taxon>Eukaryota</taxon>
        <taxon>Metazoa</taxon>
        <taxon>Chordata</taxon>
        <taxon>Craniata</taxon>
        <taxon>Vertebrata</taxon>
        <taxon>Euteleostomi</taxon>
        <taxon>Archelosauria</taxon>
        <taxon>Archosauria</taxon>
        <taxon>Dinosauria</taxon>
        <taxon>Saurischia</taxon>
        <taxon>Theropoda</taxon>
        <taxon>Coelurosauria</taxon>
        <taxon>Aves</taxon>
        <taxon>Neognathae</taxon>
        <taxon>Neoaves</taxon>
        <taxon>Telluraves</taxon>
        <taxon>Strigiformes</taxon>
        <taxon>Strigidae</taxon>
        <taxon>Otus</taxon>
    </lineage>
</organism>
<dbReference type="Proteomes" id="UP000694552">
    <property type="component" value="Unplaced"/>
</dbReference>
<feature type="region of interest" description="Disordered" evidence="1">
    <location>
        <begin position="1"/>
        <end position="27"/>
    </location>
</feature>
<name>A0A8C8AGP0_9STRI</name>
<sequence>GSQRRTNLERASRSAPITWRSLKQPQQKAEDMMTRVGEMPMPENTFLAYLALISTNSVVTGHISWAHIINPPFFA</sequence>
<reference evidence="2" key="2">
    <citation type="submission" date="2025-09" db="UniProtKB">
        <authorList>
            <consortium name="Ensembl"/>
        </authorList>
    </citation>
    <scope>IDENTIFICATION</scope>
</reference>
<protein>
    <submittedName>
        <fullName evidence="2">Uncharacterized protein</fullName>
    </submittedName>
</protein>
<keyword evidence="3" id="KW-1185">Reference proteome</keyword>
<evidence type="ECO:0000313" key="3">
    <source>
        <dbReference type="Proteomes" id="UP000694552"/>
    </source>
</evidence>
<dbReference type="Ensembl" id="ENSOSUT00000004961.1">
    <property type="protein sequence ID" value="ENSOSUP00000004802.1"/>
    <property type="gene ID" value="ENSOSUG00000003546.1"/>
</dbReference>
<proteinExistence type="predicted"/>
<feature type="compositionally biased region" description="Basic and acidic residues" evidence="1">
    <location>
        <begin position="1"/>
        <end position="12"/>
    </location>
</feature>